<feature type="compositionally biased region" description="Low complexity" evidence="1">
    <location>
        <begin position="429"/>
        <end position="449"/>
    </location>
</feature>
<feature type="compositionally biased region" description="Basic and acidic residues" evidence="1">
    <location>
        <begin position="572"/>
        <end position="581"/>
    </location>
</feature>
<feature type="region of interest" description="Disordered" evidence="1">
    <location>
        <begin position="419"/>
        <end position="469"/>
    </location>
</feature>
<protein>
    <submittedName>
        <fullName evidence="2">Uncharacterized protein</fullName>
    </submittedName>
</protein>
<feature type="region of interest" description="Disordered" evidence="1">
    <location>
        <begin position="837"/>
        <end position="877"/>
    </location>
</feature>
<gene>
    <name evidence="2" type="ORF">PENTCL1PPCAC_23395</name>
</gene>
<keyword evidence="3" id="KW-1185">Reference proteome</keyword>
<feature type="non-terminal residue" evidence="2">
    <location>
        <position position="1"/>
    </location>
</feature>
<evidence type="ECO:0000313" key="2">
    <source>
        <dbReference type="EMBL" id="GMT01221.1"/>
    </source>
</evidence>
<accession>A0AAV5U421</accession>
<feature type="region of interest" description="Disordered" evidence="1">
    <location>
        <begin position="572"/>
        <end position="614"/>
    </location>
</feature>
<evidence type="ECO:0000313" key="3">
    <source>
        <dbReference type="Proteomes" id="UP001432027"/>
    </source>
</evidence>
<feature type="compositionally biased region" description="Polar residues" evidence="1">
    <location>
        <begin position="107"/>
        <end position="119"/>
    </location>
</feature>
<dbReference type="AlphaFoldDB" id="A0AAV5U421"/>
<feature type="compositionally biased region" description="Acidic residues" evidence="1">
    <location>
        <begin position="150"/>
        <end position="166"/>
    </location>
</feature>
<name>A0AAV5U421_9BILA</name>
<feature type="region of interest" description="Disordered" evidence="1">
    <location>
        <begin position="522"/>
        <end position="550"/>
    </location>
</feature>
<organism evidence="2 3">
    <name type="scientific">Pristionchus entomophagus</name>
    <dbReference type="NCBI Taxonomy" id="358040"/>
    <lineage>
        <taxon>Eukaryota</taxon>
        <taxon>Metazoa</taxon>
        <taxon>Ecdysozoa</taxon>
        <taxon>Nematoda</taxon>
        <taxon>Chromadorea</taxon>
        <taxon>Rhabditida</taxon>
        <taxon>Rhabditina</taxon>
        <taxon>Diplogasteromorpha</taxon>
        <taxon>Diplogasteroidea</taxon>
        <taxon>Neodiplogasteridae</taxon>
        <taxon>Pristionchus</taxon>
    </lineage>
</organism>
<feature type="compositionally biased region" description="Low complexity" evidence="1">
    <location>
        <begin position="842"/>
        <end position="877"/>
    </location>
</feature>
<dbReference type="PANTHER" id="PTHR12460">
    <property type="entry name" value="CYCLIN-DEPENDENT KINASE INHIBITOR-RELATED PROTEIN"/>
    <property type="match status" value="1"/>
</dbReference>
<feature type="compositionally biased region" description="Low complexity" evidence="1">
    <location>
        <begin position="582"/>
        <end position="600"/>
    </location>
</feature>
<dbReference type="EMBL" id="BTSX01000005">
    <property type="protein sequence ID" value="GMT01221.1"/>
    <property type="molecule type" value="Genomic_DNA"/>
</dbReference>
<feature type="compositionally biased region" description="Low complexity" evidence="1">
    <location>
        <begin position="53"/>
        <end position="64"/>
    </location>
</feature>
<feature type="compositionally biased region" description="Polar residues" evidence="1">
    <location>
        <begin position="292"/>
        <end position="305"/>
    </location>
</feature>
<dbReference type="GO" id="GO:0031124">
    <property type="term" value="P:mRNA 3'-end processing"/>
    <property type="evidence" value="ECO:0007669"/>
    <property type="project" value="TreeGrafter"/>
</dbReference>
<feature type="region of interest" description="Disordered" evidence="1">
    <location>
        <begin position="742"/>
        <end position="767"/>
    </location>
</feature>
<evidence type="ECO:0000256" key="1">
    <source>
        <dbReference type="SAM" id="MobiDB-lite"/>
    </source>
</evidence>
<feature type="region of interest" description="Disordered" evidence="1">
    <location>
        <begin position="289"/>
        <end position="323"/>
    </location>
</feature>
<feature type="compositionally biased region" description="Basic and acidic residues" evidence="1">
    <location>
        <begin position="15"/>
        <end position="27"/>
    </location>
</feature>
<dbReference type="Proteomes" id="UP001432027">
    <property type="component" value="Unassembled WGS sequence"/>
</dbReference>
<feature type="compositionally biased region" description="Basic and acidic residues" evidence="1">
    <location>
        <begin position="742"/>
        <end position="757"/>
    </location>
</feature>
<feature type="region of interest" description="Disordered" evidence="1">
    <location>
        <begin position="1"/>
        <end position="173"/>
    </location>
</feature>
<sequence length="931" mass="99552">LQIRMPPPRAKRSRQSGEETNVARDDSEPTSSRRTRSSRTTQPVGLSVNEANSPTDVTDSTSSRRITRARRALGSGRSPSSSARTRPFGARTTAATQTEDHVGTDDPTAQSADGETSSARTRRFQRSSSVVSMMGSATTPDLSTSSPDSIEVDPEEEQPVEVDVEADPPRSRRAATQRALELLAAQQPQRAVRPTRAAAVRAREAVAREFTGGDRTPSVIRPDWTSMDGGGPTPIDLQGILDDIASNFTPAFFGQLLSEGATGTPPTRTFRFQRDAGNGRLALVRTRDLAGSLSTMRPTSSTSTNDADGGGAVAAETGDEGVGEGGGAVTMMRLDLQIDVQSMVRAGDAQQSEVERLLGDMETEGGNVIDYGREEMRRMAPQAVETQTRVRLDELSATEVHRVVTRVLNDAELSRWRVQRHRSRRERAAATAAAAAGTASPAPSSSTPREAPPPSSTLARAEAAAAAAEDYSTETSARVAALEAAVGELQAATAGLVAAAASLAREGQRSRRVPFTDAAAAATEATSNSAGTSAGDSSSSSSLPSGPSIDPFALTTQRILADIRTRIVSELREMRRDRDGRAASSSTSTSSAAAADTTTRPANEGRSEASGDGFLPPFPMSPIFISGRPSEDAPITTERLRDFILHISSAIHNDANEPFGGVETNARIRSIVEACTDAVASLGSQQDVDNVLAVLLRAMVDNVNTVEPRDMRVGRDGRRRVITFHMRPITGLVRGVFSDLLSEGRGEDPGEQRLREQEDAEDAEESTFKSSEWGECRICMADEPSNPVGCKFCRQLVGCNKCCNRWHRAGRRPTSSIIDTLFASFRADRERFERIDEQRRTAAASGEAAAPPTLAASAAAAAARDAPPPERSVSSSLRNSLMSEAWESNCPLCRKTWRTKPQVVPMQRCLPLGEPLAEEDRAPEEGGVMEQ</sequence>
<comment type="caution">
    <text evidence="2">The sequence shown here is derived from an EMBL/GenBank/DDBJ whole genome shotgun (WGS) entry which is preliminary data.</text>
</comment>
<feature type="compositionally biased region" description="Low complexity" evidence="1">
    <location>
        <begin position="136"/>
        <end position="149"/>
    </location>
</feature>
<reference evidence="2" key="1">
    <citation type="submission" date="2023-10" db="EMBL/GenBank/DDBJ databases">
        <title>Genome assembly of Pristionchus species.</title>
        <authorList>
            <person name="Yoshida K."/>
            <person name="Sommer R.J."/>
        </authorList>
    </citation>
    <scope>NUCLEOTIDE SEQUENCE</scope>
    <source>
        <strain evidence="2">RS0144</strain>
    </source>
</reference>
<dbReference type="PANTHER" id="PTHR12460:SF0">
    <property type="entry name" value="CID DOMAIN-CONTAINING PROTEIN-RELATED"/>
    <property type="match status" value="1"/>
</dbReference>
<proteinExistence type="predicted"/>
<dbReference type="GO" id="GO:0000993">
    <property type="term" value="F:RNA polymerase II complex binding"/>
    <property type="evidence" value="ECO:0007669"/>
    <property type="project" value="TreeGrafter"/>
</dbReference>
<feature type="compositionally biased region" description="Low complexity" evidence="1">
    <location>
        <begin position="456"/>
        <end position="469"/>
    </location>
</feature>